<evidence type="ECO:0000313" key="2">
    <source>
        <dbReference type="Proteomes" id="UP001195963"/>
    </source>
</evidence>
<evidence type="ECO:0008006" key="3">
    <source>
        <dbReference type="Google" id="ProtNLM"/>
    </source>
</evidence>
<name>A0ABS7E321_9GAMM</name>
<gene>
    <name evidence="1" type="ORF">K0625_10325</name>
</gene>
<dbReference type="EMBL" id="JAHZST010000006">
    <property type="protein sequence ID" value="MBW8184070.1"/>
    <property type="molecule type" value="Genomic_DNA"/>
</dbReference>
<keyword evidence="2" id="KW-1185">Reference proteome</keyword>
<dbReference type="RefSeq" id="WP_220109616.1">
    <property type="nucleotide sequence ID" value="NZ_JAHZST010000006.1"/>
</dbReference>
<protein>
    <recommendedName>
        <fullName evidence="3">EAL domain-containing protein</fullName>
    </recommendedName>
</protein>
<dbReference type="SUPFAM" id="SSF141868">
    <property type="entry name" value="EAL domain-like"/>
    <property type="match status" value="1"/>
</dbReference>
<proteinExistence type="predicted"/>
<dbReference type="InterPro" id="IPR035919">
    <property type="entry name" value="EAL_sf"/>
</dbReference>
<organism evidence="1 2">
    <name type="scientific">Shewanella nanhaiensis</name>
    <dbReference type="NCBI Taxonomy" id="2864872"/>
    <lineage>
        <taxon>Bacteria</taxon>
        <taxon>Pseudomonadati</taxon>
        <taxon>Pseudomonadota</taxon>
        <taxon>Gammaproteobacteria</taxon>
        <taxon>Alteromonadales</taxon>
        <taxon>Shewanellaceae</taxon>
        <taxon>Shewanella</taxon>
    </lineage>
</organism>
<dbReference type="Proteomes" id="UP001195963">
    <property type="component" value="Unassembled WGS sequence"/>
</dbReference>
<comment type="caution">
    <text evidence="1">The sequence shown here is derived from an EMBL/GenBank/DDBJ whole genome shotgun (WGS) entry which is preliminary data.</text>
</comment>
<accession>A0ABS7E321</accession>
<reference evidence="1 2" key="1">
    <citation type="submission" date="2021-07" db="EMBL/GenBank/DDBJ databases">
        <title>Shewanella sp. nov, isolated from SCS.</title>
        <authorList>
            <person name="Cao W.R."/>
        </authorList>
    </citation>
    <scope>NUCLEOTIDE SEQUENCE [LARGE SCALE GENOMIC DNA]</scope>
    <source>
        <strain evidence="1 2">NR704-98</strain>
    </source>
</reference>
<sequence>MHSLKISNKKPIINNIASPFLAIKDLNGCGFSYSTSPIVNRDLSLIGHEIELHEKHTKLNNYTTSKSIESIYEVLKYLGNNPYYIESKVLFIDFGPSIFFNLGLLKLIVLVNDILKKNNKTLVVEINNNNNSFYNKSVIKSMFYLRDNGVVIAKCNHAWWEQDFYKNKILTELIEVIKIPNPIKWKKHNYNYCIESRVNVFKDVIERLSKFKIVIDNVNNYEELSILSSFPINSYQCSFLLID</sequence>
<evidence type="ECO:0000313" key="1">
    <source>
        <dbReference type="EMBL" id="MBW8184070.1"/>
    </source>
</evidence>